<feature type="region of interest" description="Disordered" evidence="9">
    <location>
        <begin position="420"/>
        <end position="502"/>
    </location>
</feature>
<dbReference type="GO" id="GO:0016020">
    <property type="term" value="C:membrane"/>
    <property type="evidence" value="ECO:0007669"/>
    <property type="project" value="InterPro"/>
</dbReference>
<dbReference type="PANTHER" id="PTHR24421:SF10">
    <property type="entry name" value="NITRATE_NITRITE SENSOR PROTEIN NARQ"/>
    <property type="match status" value="1"/>
</dbReference>
<protein>
    <recommendedName>
        <fullName evidence="2">histidine kinase</fullName>
        <ecNumber evidence="2">2.7.13.3</ecNumber>
    </recommendedName>
</protein>
<evidence type="ECO:0000256" key="3">
    <source>
        <dbReference type="ARBA" id="ARBA00022553"/>
    </source>
</evidence>
<keyword evidence="10" id="KW-0812">Transmembrane</keyword>
<feature type="transmembrane region" description="Helical" evidence="10">
    <location>
        <begin position="58"/>
        <end position="78"/>
    </location>
</feature>
<dbReference type="Gene3D" id="3.30.565.10">
    <property type="entry name" value="Histidine kinase-like ATPase, C-terminal domain"/>
    <property type="match status" value="1"/>
</dbReference>
<dbReference type="AlphaFoldDB" id="A0A1K0GLQ2"/>
<gene>
    <name evidence="12" type="ORF">BG844_34020</name>
</gene>
<dbReference type="RefSeq" id="WP_071809510.1">
    <property type="nucleotide sequence ID" value="NZ_MEIA01000532.1"/>
</dbReference>
<evidence type="ECO:0000256" key="2">
    <source>
        <dbReference type="ARBA" id="ARBA00012438"/>
    </source>
</evidence>
<keyword evidence="7" id="KW-0067">ATP-binding</keyword>
<dbReference type="EC" id="2.7.13.3" evidence="2"/>
<evidence type="ECO:0000256" key="7">
    <source>
        <dbReference type="ARBA" id="ARBA00022840"/>
    </source>
</evidence>
<evidence type="ECO:0000256" key="1">
    <source>
        <dbReference type="ARBA" id="ARBA00000085"/>
    </source>
</evidence>
<organism evidence="12 13">
    <name type="scientific">Couchioplanes caeruleus subsp. caeruleus</name>
    <dbReference type="NCBI Taxonomy" id="56427"/>
    <lineage>
        <taxon>Bacteria</taxon>
        <taxon>Bacillati</taxon>
        <taxon>Actinomycetota</taxon>
        <taxon>Actinomycetes</taxon>
        <taxon>Micromonosporales</taxon>
        <taxon>Micromonosporaceae</taxon>
        <taxon>Couchioplanes</taxon>
    </lineage>
</organism>
<dbReference type="InterPro" id="IPR036890">
    <property type="entry name" value="HATPase_C_sf"/>
</dbReference>
<dbReference type="Gene3D" id="1.20.5.1930">
    <property type="match status" value="1"/>
</dbReference>
<evidence type="ECO:0000256" key="5">
    <source>
        <dbReference type="ARBA" id="ARBA00022741"/>
    </source>
</evidence>
<dbReference type="GO" id="GO:0000155">
    <property type="term" value="F:phosphorelay sensor kinase activity"/>
    <property type="evidence" value="ECO:0007669"/>
    <property type="project" value="InterPro"/>
</dbReference>
<accession>A0A1K0GLQ2</accession>
<feature type="transmembrane region" description="Helical" evidence="10">
    <location>
        <begin position="526"/>
        <end position="549"/>
    </location>
</feature>
<dbReference type="Pfam" id="PF07730">
    <property type="entry name" value="HisKA_3"/>
    <property type="match status" value="1"/>
</dbReference>
<dbReference type="SUPFAM" id="SSF55874">
    <property type="entry name" value="ATPase domain of HSP90 chaperone/DNA topoisomerase II/histidine kinase"/>
    <property type="match status" value="1"/>
</dbReference>
<dbReference type="PANTHER" id="PTHR24421">
    <property type="entry name" value="NITRATE/NITRITE SENSOR PROTEIN NARX-RELATED"/>
    <property type="match status" value="1"/>
</dbReference>
<proteinExistence type="predicted"/>
<sequence length="637" mass="67059">MVRGKAYGGLHLLSAEPRDLSMQSGVGIGEADADHQLVQRPVGTVPLVVNLTNLRDRIATAGTGAVLRVSLLWAVMCLSLAVSSTGDGRPWWSLAPSVVAITAGLWLSRFRPLAAVLAVLTVSVLDWRLFVAVLFMGYHAGRRRPVTAGSLGGFAAVAAIGSIVQSLQGSDLYTMLVWLGGAIVLGLFPLLIGSSRRLRAELVISGWERAAQLEREQRIVAEQARLQERARIARDMHDSLGHELSLVALRAGALELAEGLEARHRAAASELRAGVATASERLGEIVGLLRDEADEVPLYPVDEQIEELVVRAAKSGVPVTLHVGGEYDDVAPMQYRAAYRVVQESLTNATKHAPGGSVSVSLGRVEDEIVVSVRNKASPHRATVSPMTGGRGLAGLRERVSLARGVLRAEPCDGGFEVEARIPANPDPDLVSAGEPEPARIGPGRREVSAGGWGAARVRGGEGGVSADGSGAARVRGGGRVSAGGRKSASQRPGRAQVSAGSEPLAVAPAYAAGFRDADRNARRGLVLALSVPSVLVAVLVGTLMLVYAHDSLTSRLAPADFRALQLGAGRDEVADRLPGRQVPERRDTAGPFPLPGATCEYYRSAAGFVPAPFDVYRLCFRDGRLVTKDVLPPPGG</sequence>
<dbReference type="InterPro" id="IPR050482">
    <property type="entry name" value="Sensor_HK_TwoCompSys"/>
</dbReference>
<evidence type="ECO:0000256" key="6">
    <source>
        <dbReference type="ARBA" id="ARBA00022777"/>
    </source>
</evidence>
<comment type="caution">
    <text evidence="12">The sequence shown here is derived from an EMBL/GenBank/DDBJ whole genome shotgun (WGS) entry which is preliminary data.</text>
</comment>
<name>A0A1K0GLQ2_9ACTN</name>
<reference evidence="12 13" key="1">
    <citation type="submission" date="2016-09" db="EMBL/GenBank/DDBJ databases">
        <title>Couchioplanes caeruleus draft genome sequence.</title>
        <authorList>
            <person name="Sheehan J."/>
            <person name="Caffrey P."/>
        </authorList>
    </citation>
    <scope>NUCLEOTIDE SEQUENCE [LARGE SCALE GENOMIC DNA]</scope>
    <source>
        <strain evidence="12 13">DSM 43634</strain>
    </source>
</reference>
<keyword evidence="5" id="KW-0547">Nucleotide-binding</keyword>
<evidence type="ECO:0000313" key="12">
    <source>
        <dbReference type="EMBL" id="OJF10115.1"/>
    </source>
</evidence>
<evidence type="ECO:0000259" key="11">
    <source>
        <dbReference type="Pfam" id="PF07730"/>
    </source>
</evidence>
<dbReference type="GO" id="GO:0046983">
    <property type="term" value="F:protein dimerization activity"/>
    <property type="evidence" value="ECO:0007669"/>
    <property type="project" value="InterPro"/>
</dbReference>
<keyword evidence="4" id="KW-0808">Transferase</keyword>
<evidence type="ECO:0000256" key="9">
    <source>
        <dbReference type="SAM" id="MobiDB-lite"/>
    </source>
</evidence>
<evidence type="ECO:0000256" key="10">
    <source>
        <dbReference type="SAM" id="Phobius"/>
    </source>
</evidence>
<feature type="domain" description="Signal transduction histidine kinase subgroup 3 dimerisation and phosphoacceptor" evidence="11">
    <location>
        <begin position="228"/>
        <end position="292"/>
    </location>
</feature>
<dbReference type="Proteomes" id="UP000182486">
    <property type="component" value="Unassembled WGS sequence"/>
</dbReference>
<dbReference type="InterPro" id="IPR011712">
    <property type="entry name" value="Sig_transdc_His_kin_sub3_dim/P"/>
</dbReference>
<dbReference type="CDD" id="cd16917">
    <property type="entry name" value="HATPase_UhpB-NarQ-NarX-like"/>
    <property type="match status" value="1"/>
</dbReference>
<evidence type="ECO:0000256" key="8">
    <source>
        <dbReference type="ARBA" id="ARBA00023012"/>
    </source>
</evidence>
<keyword evidence="6" id="KW-0418">Kinase</keyword>
<keyword evidence="3" id="KW-0597">Phosphoprotein</keyword>
<feature type="transmembrane region" description="Helical" evidence="10">
    <location>
        <begin position="148"/>
        <end position="167"/>
    </location>
</feature>
<evidence type="ECO:0000313" key="13">
    <source>
        <dbReference type="Proteomes" id="UP000182486"/>
    </source>
</evidence>
<keyword evidence="10" id="KW-1133">Transmembrane helix</keyword>
<feature type="transmembrane region" description="Helical" evidence="10">
    <location>
        <begin position="113"/>
        <end position="136"/>
    </location>
</feature>
<feature type="transmembrane region" description="Helical" evidence="10">
    <location>
        <begin position="173"/>
        <end position="192"/>
    </location>
</feature>
<dbReference type="EMBL" id="MEIA01000532">
    <property type="protein sequence ID" value="OJF10115.1"/>
    <property type="molecule type" value="Genomic_DNA"/>
</dbReference>
<evidence type="ECO:0000256" key="4">
    <source>
        <dbReference type="ARBA" id="ARBA00022679"/>
    </source>
</evidence>
<keyword evidence="8" id="KW-0902">Two-component regulatory system</keyword>
<dbReference type="GO" id="GO:0005524">
    <property type="term" value="F:ATP binding"/>
    <property type="evidence" value="ECO:0007669"/>
    <property type="project" value="UniProtKB-KW"/>
</dbReference>
<keyword evidence="13" id="KW-1185">Reference proteome</keyword>
<comment type="catalytic activity">
    <reaction evidence="1">
        <text>ATP + protein L-histidine = ADP + protein N-phospho-L-histidine.</text>
        <dbReference type="EC" id="2.7.13.3"/>
    </reaction>
</comment>
<keyword evidence="10" id="KW-0472">Membrane</keyword>